<dbReference type="Pfam" id="PF09758">
    <property type="entry name" value="FPL"/>
    <property type="match status" value="1"/>
</dbReference>
<dbReference type="InterPro" id="IPR039272">
    <property type="entry name" value="CLEC16A/TT9"/>
</dbReference>
<keyword evidence="5" id="KW-1185">Reference proteome</keyword>
<dbReference type="PANTHER" id="PTHR21481:SF0">
    <property type="entry name" value="PROTEIN CLEC16A"/>
    <property type="match status" value="1"/>
</dbReference>
<dbReference type="AlphaFoldDB" id="A0A8X6J6I2"/>
<proteinExistence type="predicted"/>
<dbReference type="OrthoDB" id="6422698at2759"/>
<evidence type="ECO:0000259" key="3">
    <source>
        <dbReference type="Pfam" id="PF09758"/>
    </source>
</evidence>
<evidence type="ECO:0000256" key="2">
    <source>
        <dbReference type="SAM" id="Coils"/>
    </source>
</evidence>
<evidence type="ECO:0000313" key="4">
    <source>
        <dbReference type="EMBL" id="GFQ93855.1"/>
    </source>
</evidence>
<reference evidence="4" key="1">
    <citation type="submission" date="2020-07" db="EMBL/GenBank/DDBJ databases">
        <title>Multicomponent nature underlies the extraordinary mechanical properties of spider dragline silk.</title>
        <authorList>
            <person name="Kono N."/>
            <person name="Nakamura H."/>
            <person name="Mori M."/>
            <person name="Yoshida Y."/>
            <person name="Ohtoshi R."/>
            <person name="Malay A.D."/>
            <person name="Moran D.A.P."/>
            <person name="Tomita M."/>
            <person name="Numata K."/>
            <person name="Arakawa K."/>
        </authorList>
    </citation>
    <scope>NUCLEOTIDE SEQUENCE</scope>
</reference>
<dbReference type="Proteomes" id="UP000887116">
    <property type="component" value="Unassembled WGS sequence"/>
</dbReference>
<dbReference type="InterPro" id="IPR019155">
    <property type="entry name" value="CLEC16A/TT9_N"/>
</dbReference>
<comment type="caution">
    <text evidence="4">The sequence shown here is derived from an EMBL/GenBank/DDBJ whole genome shotgun (WGS) entry which is preliminary data.</text>
</comment>
<dbReference type="GO" id="GO:0006914">
    <property type="term" value="P:autophagy"/>
    <property type="evidence" value="ECO:0007669"/>
    <property type="project" value="UniProtKB-KW"/>
</dbReference>
<dbReference type="GO" id="GO:0005770">
    <property type="term" value="C:late endosome"/>
    <property type="evidence" value="ECO:0007669"/>
    <property type="project" value="TreeGrafter"/>
</dbReference>
<keyword evidence="2" id="KW-0175">Coiled coil</keyword>
<feature type="coiled-coil region" evidence="2">
    <location>
        <begin position="595"/>
        <end position="623"/>
    </location>
</feature>
<feature type="domain" description="FPL" evidence="3">
    <location>
        <begin position="66"/>
        <end position="130"/>
    </location>
</feature>
<evidence type="ECO:0000256" key="1">
    <source>
        <dbReference type="ARBA" id="ARBA00023006"/>
    </source>
</evidence>
<dbReference type="GO" id="GO:0007034">
    <property type="term" value="P:vacuolar transport"/>
    <property type="evidence" value="ECO:0007669"/>
    <property type="project" value="TreeGrafter"/>
</dbReference>
<dbReference type="GO" id="GO:0005794">
    <property type="term" value="C:Golgi apparatus"/>
    <property type="evidence" value="ECO:0007669"/>
    <property type="project" value="TreeGrafter"/>
</dbReference>
<name>A0A8X6J6I2_TRICU</name>
<dbReference type="PANTHER" id="PTHR21481">
    <property type="entry name" value="PROTEIN CLEC16A"/>
    <property type="match status" value="1"/>
</dbReference>
<dbReference type="GO" id="GO:0016197">
    <property type="term" value="P:endosomal transport"/>
    <property type="evidence" value="ECO:0007669"/>
    <property type="project" value="TreeGrafter"/>
</dbReference>
<organism evidence="4 5">
    <name type="scientific">Trichonephila clavata</name>
    <name type="common">Joro spider</name>
    <name type="synonym">Nephila clavata</name>
    <dbReference type="NCBI Taxonomy" id="2740835"/>
    <lineage>
        <taxon>Eukaryota</taxon>
        <taxon>Metazoa</taxon>
        <taxon>Ecdysozoa</taxon>
        <taxon>Arthropoda</taxon>
        <taxon>Chelicerata</taxon>
        <taxon>Arachnida</taxon>
        <taxon>Araneae</taxon>
        <taxon>Araneomorphae</taxon>
        <taxon>Entelegynae</taxon>
        <taxon>Araneoidea</taxon>
        <taxon>Nephilidae</taxon>
        <taxon>Trichonephila</taxon>
    </lineage>
</organism>
<keyword evidence="1" id="KW-0072">Autophagy</keyword>
<gene>
    <name evidence="4" type="primary">AVEN_83397_1</name>
    <name evidence="4" type="ORF">TNCT_422921</name>
</gene>
<accession>A0A8X6J6I2</accession>
<sequence length="636" mass="74361">MLIYDYIKNPKYKSCFSMDQETHSYASGKFSDILIKAFKELKCSEQSDILWIEDLSRFFPSGSNSISSEDKIGQYVTILKILIRKLSPGILHQLFDSATKSFPILEWLLKYSFHEDTMIKNAVRLSLLVIFKECQGEVRNYVVQYGIYRHCAHLASFLKCMVFDLRDSLEKRKENTAKLAYLRFEEDIEYIDDILCLECEDVANRFRTTFLRKFVLPVLFSSLAKQIDEASILKSTEISLFLIGNLIQTLRDKELKNDIIDMLLPTKMQDTTIQRFSVSFNNISLKKITDFRSNVVQNIKRIITNTRQNLLSINVVRALGIITDFLASCNDHNRIFIVYTAFFDSLMWHFQPEFSDFSKLYNTKLCIIASVLESVATASIAKEGIRWLEIRNHFSRILQEHYLAICQKVKFENIQEFSPFLDIRHQKFLKGKENIRKVFDDISCSISISCNLQKYQNLKSEEIDIIFSKLFHLRYLCLLIYRKQEKILPLLASKIKIGDKVAMKNSIPCDKFIHSNTYASKHFLRLTSNQILILQDSGNNIDGMVIFCSYYKDTVWTKFKKNLILREIKNKRKNYVNKRIVSSSVQLKFQTSSQIDKISKALAKAKNKQNEILQRKFEDLLETEYIQNNKISNDSR</sequence>
<dbReference type="GO" id="GO:1901096">
    <property type="term" value="P:regulation of autophagosome maturation"/>
    <property type="evidence" value="ECO:0007669"/>
    <property type="project" value="TreeGrafter"/>
</dbReference>
<evidence type="ECO:0000313" key="5">
    <source>
        <dbReference type="Proteomes" id="UP000887116"/>
    </source>
</evidence>
<dbReference type="EMBL" id="BMAO01024218">
    <property type="protein sequence ID" value="GFQ93855.1"/>
    <property type="molecule type" value="Genomic_DNA"/>
</dbReference>
<protein>
    <submittedName>
        <fullName evidence="4">FPL domain-containing protein</fullName>
    </submittedName>
</protein>